<dbReference type="EMBL" id="MW618650">
    <property type="protein sequence ID" value="QSM01478.1"/>
    <property type="molecule type" value="Genomic_DNA"/>
</dbReference>
<proteinExistence type="predicted"/>
<accession>A0A899IRL6</accession>
<name>A0A899IRL6_9VIRU</name>
<dbReference type="Proteomes" id="UP000663595">
    <property type="component" value="Segment"/>
</dbReference>
<organism evidence="1 2">
    <name type="scientific">Marinomonas phage MfV</name>
    <dbReference type="NCBI Taxonomy" id="2815747"/>
    <lineage>
        <taxon>Viruses</taxon>
        <taxon>Varidnaviria</taxon>
        <taxon>Abadenavirae</taxon>
        <taxon>Produgelaviricota</taxon>
        <taxon>Belvinaviricetes</taxon>
        <taxon>Vinavirales</taxon>
        <taxon>Parnassusviridae</taxon>
        <taxon>Corycianvirus</taxon>
        <taxon>Corycianvirus MfV</taxon>
    </lineage>
</organism>
<evidence type="ECO:0000313" key="2">
    <source>
        <dbReference type="Proteomes" id="UP000663595"/>
    </source>
</evidence>
<protein>
    <submittedName>
        <fullName evidence="1">Uncharacterized protein</fullName>
    </submittedName>
</protein>
<evidence type="ECO:0000313" key="1">
    <source>
        <dbReference type="EMBL" id="QSM01478.1"/>
    </source>
</evidence>
<sequence>MRHTQILQAGGRWNVTAIGEYIHYEKGAGEIELEVDGEMHQLAVRDTFIMPEGYQGFKVLNLDNSAGEFSFLTGRGQLKVAASGQLTEVSGIASTVDVNLLNSVKVSSMPAVKVAEMPAVQVTQLPAVNVATMPVVEVSTMPAVEVSNTVDIRPITETLKNRPDSGATFSANEFVIDAGLSVSLSAEPLRKELLILAGDSNADEIVINGLAVGAGDSFALDNFGGSLTITGAESDSFKVCEVLYEA</sequence>
<reference evidence="1" key="1">
    <citation type="submission" date="2021-02" db="EMBL/GenBank/DDBJ databases">
        <title>Identification of vesicle-like marine bacterial viruses: A missing link between bacterial viruses and vesicles.</title>
        <authorList>
            <person name="Sun M."/>
            <person name="Wang P."/>
            <person name="Chen X."/>
            <person name="Xu Zhong K."/>
            <person name="Li H."/>
            <person name="Sui X."/>
            <person name="Zhao L."/>
            <person name="Li K."/>
            <person name="Qin Q."/>
            <person name="Su H."/>
            <person name="Zhang X."/>
            <person name="Li P."/>
            <person name="Li C."/>
            <person name="Fu H."/>
            <person name="Shen Q."/>
            <person name="Chen Y."/>
            <person name="McMinn A."/>
            <person name="A Suttle C.A."/>
            <person name="Wang M."/>
            <person name="Zhang Y."/>
        </authorList>
    </citation>
    <scope>NUCLEOTIDE SEQUENCE</scope>
</reference>
<keyword evidence="2" id="KW-1185">Reference proteome</keyword>